<dbReference type="AlphaFoldDB" id="A0AAV1J9P6"/>
<comment type="caution">
    <text evidence="2">The sequence shown here is derived from an EMBL/GenBank/DDBJ whole genome shotgun (WGS) entry which is preliminary data.</text>
</comment>
<name>A0AAV1J9P6_9NEOP</name>
<evidence type="ECO:0000313" key="3">
    <source>
        <dbReference type="Proteomes" id="UP001497472"/>
    </source>
</evidence>
<accession>A0AAV1J9P6</accession>
<evidence type="ECO:0000256" key="1">
    <source>
        <dbReference type="SAM" id="MobiDB-lite"/>
    </source>
</evidence>
<feature type="compositionally biased region" description="Pro residues" evidence="1">
    <location>
        <begin position="63"/>
        <end position="76"/>
    </location>
</feature>
<feature type="region of interest" description="Disordered" evidence="1">
    <location>
        <begin position="31"/>
        <end position="76"/>
    </location>
</feature>
<gene>
    <name evidence="2" type="ORF">LNINA_LOCUS5796</name>
</gene>
<evidence type="ECO:0000313" key="2">
    <source>
        <dbReference type="EMBL" id="CAK1546204.1"/>
    </source>
</evidence>
<organism evidence="2 3">
    <name type="scientific">Leptosia nina</name>
    <dbReference type="NCBI Taxonomy" id="320188"/>
    <lineage>
        <taxon>Eukaryota</taxon>
        <taxon>Metazoa</taxon>
        <taxon>Ecdysozoa</taxon>
        <taxon>Arthropoda</taxon>
        <taxon>Hexapoda</taxon>
        <taxon>Insecta</taxon>
        <taxon>Pterygota</taxon>
        <taxon>Neoptera</taxon>
        <taxon>Endopterygota</taxon>
        <taxon>Lepidoptera</taxon>
        <taxon>Glossata</taxon>
        <taxon>Ditrysia</taxon>
        <taxon>Papilionoidea</taxon>
        <taxon>Pieridae</taxon>
        <taxon>Pierinae</taxon>
        <taxon>Leptosia</taxon>
    </lineage>
</organism>
<reference evidence="2 3" key="1">
    <citation type="submission" date="2023-11" db="EMBL/GenBank/DDBJ databases">
        <authorList>
            <person name="Okamura Y."/>
        </authorList>
    </citation>
    <scope>NUCLEOTIDE SEQUENCE [LARGE SCALE GENOMIC DNA]</scope>
</reference>
<protein>
    <submittedName>
        <fullName evidence="2">Uncharacterized protein</fullName>
    </submittedName>
</protein>
<sequence>MISKIRCARPGAQERWNLEVANALSVQSHGRCAHAPLHSPSETPLHPAPRDNVELHRSGMHFAPPPLLRPSAPHTPPAECAGFRASGKHQKWDLYHTKTFAERVYRFHSELLELKELLEGTGSDAMHNK</sequence>
<dbReference type="EMBL" id="CAVLEF010000007">
    <property type="protein sequence ID" value="CAK1546204.1"/>
    <property type="molecule type" value="Genomic_DNA"/>
</dbReference>
<feature type="compositionally biased region" description="Basic and acidic residues" evidence="1">
    <location>
        <begin position="48"/>
        <end position="57"/>
    </location>
</feature>
<proteinExistence type="predicted"/>
<dbReference type="Proteomes" id="UP001497472">
    <property type="component" value="Unassembled WGS sequence"/>
</dbReference>
<keyword evidence="3" id="KW-1185">Reference proteome</keyword>